<dbReference type="GO" id="GO:0008168">
    <property type="term" value="F:methyltransferase activity"/>
    <property type="evidence" value="ECO:0007669"/>
    <property type="project" value="UniProtKB-KW"/>
</dbReference>
<evidence type="ECO:0000313" key="1">
    <source>
        <dbReference type="EMBL" id="KRN01408.1"/>
    </source>
</evidence>
<protein>
    <submittedName>
        <fullName evidence="1">SAM-dependent methyltransferase</fullName>
    </submittedName>
</protein>
<dbReference type="STRING" id="1423803.FD13_GL001071"/>
<keyword evidence="1" id="KW-0489">Methyltransferase</keyword>
<dbReference type="InterPro" id="IPR029063">
    <property type="entry name" value="SAM-dependent_MTases_sf"/>
</dbReference>
<dbReference type="RefSeq" id="WP_061777294.1">
    <property type="nucleotide sequence ID" value="NZ_AYZH01000023.1"/>
</dbReference>
<name>A0A0R2DBK7_9LACO</name>
<keyword evidence="1" id="KW-0808">Transferase</keyword>
<gene>
    <name evidence="1" type="ORF">FD13_GL001071</name>
</gene>
<dbReference type="SUPFAM" id="SSF53335">
    <property type="entry name" value="S-adenosyl-L-methionine-dependent methyltransferases"/>
    <property type="match status" value="1"/>
</dbReference>
<dbReference type="PATRIC" id="fig|1423803.3.peg.1079"/>
<accession>A0A0R2DBK7</accession>
<keyword evidence="2" id="KW-1185">Reference proteome</keyword>
<proteinExistence type="predicted"/>
<sequence length="283" mass="32117">MNPKKLRRLKKQIRHQPTPLAQRDYLSRIKAYYQDFGEYPAIKGLLSNIILADRILNTGKLPQQLPLLQLPDDIQDVIFQHINATYPAGDPTGDQLWNHLTDLLPQLDHDLRSFRDYLENHYGMWAYTSEPFVNDLAEFVGDRSVLEVMAGNGYISKGLRDAGKTVYATDSRSWTAENETGRHTLTPIESLTALEAFEKYQSDVGVVVMSWSPDGVPVDWELLQAIRASAADVDLVVIGEKDGATDSADFWQHADLLDNPTVHQLNRHFTPIDLVHDHVYLVR</sequence>
<comment type="caution">
    <text evidence="1">The sequence shown here is derived from an EMBL/GenBank/DDBJ whole genome shotgun (WGS) entry which is preliminary data.</text>
</comment>
<evidence type="ECO:0000313" key="2">
    <source>
        <dbReference type="Proteomes" id="UP000051589"/>
    </source>
</evidence>
<dbReference type="Proteomes" id="UP000051589">
    <property type="component" value="Unassembled WGS sequence"/>
</dbReference>
<organism evidence="1 2">
    <name type="scientific">Levilactobacillus senmaizukei DSM 21775 = NBRC 103853</name>
    <dbReference type="NCBI Taxonomy" id="1423803"/>
    <lineage>
        <taxon>Bacteria</taxon>
        <taxon>Bacillati</taxon>
        <taxon>Bacillota</taxon>
        <taxon>Bacilli</taxon>
        <taxon>Lactobacillales</taxon>
        <taxon>Lactobacillaceae</taxon>
        <taxon>Levilactobacillus</taxon>
    </lineage>
</organism>
<dbReference type="AlphaFoldDB" id="A0A0R2DBK7"/>
<reference evidence="1 2" key="1">
    <citation type="journal article" date="2015" name="Genome Announc.">
        <title>Expanding the biotechnology potential of lactobacilli through comparative genomics of 213 strains and associated genera.</title>
        <authorList>
            <person name="Sun Z."/>
            <person name="Harris H.M."/>
            <person name="McCann A."/>
            <person name="Guo C."/>
            <person name="Argimon S."/>
            <person name="Zhang W."/>
            <person name="Yang X."/>
            <person name="Jeffery I.B."/>
            <person name="Cooney J.C."/>
            <person name="Kagawa T.F."/>
            <person name="Liu W."/>
            <person name="Song Y."/>
            <person name="Salvetti E."/>
            <person name="Wrobel A."/>
            <person name="Rasinkangas P."/>
            <person name="Parkhill J."/>
            <person name="Rea M.C."/>
            <person name="O'Sullivan O."/>
            <person name="Ritari J."/>
            <person name="Douillard F.P."/>
            <person name="Paul Ross R."/>
            <person name="Yang R."/>
            <person name="Briner A.E."/>
            <person name="Felis G.E."/>
            <person name="de Vos W.M."/>
            <person name="Barrangou R."/>
            <person name="Klaenhammer T.R."/>
            <person name="Caufield P.W."/>
            <person name="Cui Y."/>
            <person name="Zhang H."/>
            <person name="O'Toole P.W."/>
        </authorList>
    </citation>
    <scope>NUCLEOTIDE SEQUENCE [LARGE SCALE GENOMIC DNA]</scope>
    <source>
        <strain evidence="1 2">DSM 21775</strain>
    </source>
</reference>
<dbReference type="OrthoDB" id="2248737at2"/>
<dbReference type="EMBL" id="AYZH01000023">
    <property type="protein sequence ID" value="KRN01408.1"/>
    <property type="molecule type" value="Genomic_DNA"/>
</dbReference>
<dbReference type="GO" id="GO:0032259">
    <property type="term" value="P:methylation"/>
    <property type="evidence" value="ECO:0007669"/>
    <property type="project" value="UniProtKB-KW"/>
</dbReference>